<dbReference type="GO" id="GO:0004366">
    <property type="term" value="F:glycerol-3-phosphate O-acyltransferase activity"/>
    <property type="evidence" value="ECO:0007669"/>
    <property type="project" value="UniProtKB-EC"/>
</dbReference>
<dbReference type="EMBL" id="CP012673">
    <property type="protein sequence ID" value="AUX47936.1"/>
    <property type="molecule type" value="Genomic_DNA"/>
</dbReference>
<evidence type="ECO:0000256" key="4">
    <source>
        <dbReference type="ARBA" id="ARBA00013432"/>
    </source>
</evidence>
<feature type="region of interest" description="Disordered" evidence="6">
    <location>
        <begin position="540"/>
        <end position="589"/>
    </location>
</feature>
<comment type="catalytic activity">
    <reaction evidence="5">
        <text>sn-glycerol 3-phosphate + an acyl-CoA = a 1-acyl-sn-glycero-3-phosphate + CoA</text>
        <dbReference type="Rhea" id="RHEA:15325"/>
        <dbReference type="ChEBI" id="CHEBI:57287"/>
        <dbReference type="ChEBI" id="CHEBI:57597"/>
        <dbReference type="ChEBI" id="CHEBI:57970"/>
        <dbReference type="ChEBI" id="CHEBI:58342"/>
        <dbReference type="EC" id="2.3.1.15"/>
    </reaction>
</comment>
<evidence type="ECO:0000313" key="8">
    <source>
        <dbReference type="EMBL" id="AUX47936.1"/>
    </source>
</evidence>
<dbReference type="GO" id="GO:0016024">
    <property type="term" value="P:CDP-diacylglycerol biosynthetic process"/>
    <property type="evidence" value="ECO:0007669"/>
    <property type="project" value="UniProtKB-UniPathway"/>
</dbReference>
<dbReference type="SMART" id="SM00563">
    <property type="entry name" value="PlsC"/>
    <property type="match status" value="1"/>
</dbReference>
<dbReference type="PANTHER" id="PTHR12563">
    <property type="entry name" value="GLYCEROL-3-PHOSPHATE ACYLTRANSFERASE"/>
    <property type="match status" value="1"/>
</dbReference>
<dbReference type="PANTHER" id="PTHR12563:SF17">
    <property type="entry name" value="DIHYDROXYACETONE PHOSPHATE ACYLTRANSFERASE"/>
    <property type="match status" value="1"/>
</dbReference>
<name>A0A2L0F8M7_SORCE</name>
<dbReference type="Pfam" id="PF01553">
    <property type="entry name" value="Acyltransferase"/>
    <property type="match status" value="1"/>
</dbReference>
<dbReference type="Proteomes" id="UP000238348">
    <property type="component" value="Chromosome"/>
</dbReference>
<dbReference type="InterPro" id="IPR002123">
    <property type="entry name" value="Plipid/glycerol_acylTrfase"/>
</dbReference>
<feature type="compositionally biased region" description="Gly residues" evidence="6">
    <location>
        <begin position="577"/>
        <end position="589"/>
    </location>
</feature>
<proteinExistence type="predicted"/>
<dbReference type="EC" id="2.3.1.15" evidence="3"/>
<dbReference type="GO" id="GO:0012505">
    <property type="term" value="C:endomembrane system"/>
    <property type="evidence" value="ECO:0007669"/>
    <property type="project" value="UniProtKB-SubCell"/>
</dbReference>
<evidence type="ECO:0000256" key="5">
    <source>
        <dbReference type="ARBA" id="ARBA00048427"/>
    </source>
</evidence>
<reference evidence="8 9" key="1">
    <citation type="submission" date="2015-09" db="EMBL/GenBank/DDBJ databases">
        <title>Sorangium comparison.</title>
        <authorList>
            <person name="Zaburannyi N."/>
            <person name="Bunk B."/>
            <person name="Overmann J."/>
            <person name="Mueller R."/>
        </authorList>
    </citation>
    <scope>NUCLEOTIDE SEQUENCE [LARGE SCALE GENOMIC DNA]</scope>
    <source>
        <strain evidence="8 9">So ce26</strain>
    </source>
</reference>
<feature type="compositionally biased region" description="Low complexity" evidence="6">
    <location>
        <begin position="565"/>
        <end position="576"/>
    </location>
</feature>
<dbReference type="AlphaFoldDB" id="A0A2L0F8M7"/>
<accession>A0A2L0F8M7</accession>
<feature type="domain" description="Phospholipid/glycerol acyltransferase" evidence="7">
    <location>
        <begin position="159"/>
        <end position="291"/>
    </location>
</feature>
<organism evidence="8 9">
    <name type="scientific">Sorangium cellulosum</name>
    <name type="common">Polyangium cellulosum</name>
    <dbReference type="NCBI Taxonomy" id="56"/>
    <lineage>
        <taxon>Bacteria</taxon>
        <taxon>Pseudomonadati</taxon>
        <taxon>Myxococcota</taxon>
        <taxon>Polyangia</taxon>
        <taxon>Polyangiales</taxon>
        <taxon>Polyangiaceae</taxon>
        <taxon>Sorangium</taxon>
    </lineage>
</organism>
<evidence type="ECO:0000256" key="1">
    <source>
        <dbReference type="ARBA" id="ARBA00004184"/>
    </source>
</evidence>
<evidence type="ECO:0000256" key="3">
    <source>
        <dbReference type="ARBA" id="ARBA00013113"/>
    </source>
</evidence>
<sequence length="589" mass="64455">MDSRAPIFGFNDARDAIVRTVVERVLSATRDPLLALNEAAYQEAKRLEGSRKPQDVRELAEWQKLARSLGRMEDAERRRRLRELSEEYAWDIAGNFDRRVYQLSSRLLPPVVSALLAPRKLMTVVRDPRRLVSLELLADRVLVQGPLAKLRSLVGRGTAVYVPTHLSNMDSIVFGYALERAGLPPATYGAGKNLFTNPVLSFFMHNLGAYRVDRRIRHNLYKDVLKTYSGVLLERGYHSLFFPGGTRSRSGGVERRLKLGLVGSAFEAYARTLQSGRERRIFFVPATINYLITLEAETLIADFLSEAGKGRFIIEDDESSRVGRVASFLRKLLAMNAAVVIRFSDPIDPFGNRVDELGRSFDARGREVDPASYMKDQDGKVLIDAARDAQYARELGEEICRAYARDTVVMATHVVAAASFARLRSQSPAADLFTVLRQRDVLTVPRDDLAADVVALCDRLRALEQQGLIVLGEDVRLGSGGDIVERAMRAFAGYHSAPVLDSRPDGVAICDTNLLFYYQNRLAAHGVAWDVIAPPGVPTGLQVQPPLPQLATPSPAASRGDDRGAAGPRAGAAAGAAGAGSANGAGGAR</sequence>
<evidence type="ECO:0000313" key="9">
    <source>
        <dbReference type="Proteomes" id="UP000238348"/>
    </source>
</evidence>
<dbReference type="UniPathway" id="UPA00557">
    <property type="reaction ID" value="UER00612"/>
</dbReference>
<protein>
    <recommendedName>
        <fullName evidence="4">Glycerol-3-phosphate acyltransferase</fullName>
        <ecNumber evidence="3">2.3.1.15</ecNumber>
    </recommendedName>
</protein>
<evidence type="ECO:0000256" key="2">
    <source>
        <dbReference type="ARBA" id="ARBA00004765"/>
    </source>
</evidence>
<dbReference type="OrthoDB" id="5479104at2"/>
<dbReference type="InterPro" id="IPR022284">
    <property type="entry name" value="GPAT/DHAPAT"/>
</dbReference>
<dbReference type="RefSeq" id="WP_104985862.1">
    <property type="nucleotide sequence ID" value="NZ_CP012673.1"/>
</dbReference>
<evidence type="ECO:0000256" key="6">
    <source>
        <dbReference type="SAM" id="MobiDB-lite"/>
    </source>
</evidence>
<gene>
    <name evidence="8" type="ORF">SOCE26_094620</name>
</gene>
<evidence type="ECO:0000259" key="7">
    <source>
        <dbReference type="SMART" id="SM00563"/>
    </source>
</evidence>
<comment type="pathway">
    <text evidence="2">Phospholipid metabolism; CDP-diacylglycerol biosynthesis; CDP-diacylglycerol from sn-glycerol 3-phosphate: step 1/3.</text>
</comment>
<comment type="subcellular location">
    <subcellularLocation>
        <location evidence="1">Endomembrane system</location>
        <topology evidence="1">Peripheral membrane protein</topology>
    </subcellularLocation>
</comment>
<dbReference type="SUPFAM" id="SSF69593">
    <property type="entry name" value="Glycerol-3-phosphate (1)-acyltransferase"/>
    <property type="match status" value="1"/>
</dbReference>